<keyword evidence="8" id="KW-0862">Zinc</keyword>
<comment type="cofactor">
    <cofactor evidence="1">
        <name>Zn(2+)</name>
        <dbReference type="ChEBI" id="CHEBI:29105"/>
    </cofactor>
</comment>
<comment type="similarity">
    <text evidence="2">Belongs to the class-II aminoacyl-tRNA synthetase family.</text>
</comment>
<dbReference type="InterPro" id="IPR009000">
    <property type="entry name" value="Transl_B-barrel_sf"/>
</dbReference>
<accession>A0A3B0UFX7</accession>
<feature type="non-terminal residue" evidence="14">
    <location>
        <position position="459"/>
    </location>
</feature>
<dbReference type="GO" id="GO:0005524">
    <property type="term" value="F:ATP binding"/>
    <property type="evidence" value="ECO:0007669"/>
    <property type="project" value="UniProtKB-KW"/>
</dbReference>
<evidence type="ECO:0000313" key="14">
    <source>
        <dbReference type="EMBL" id="VAW29915.1"/>
    </source>
</evidence>
<sequence>PFIYKILPVLVNQMKDVFPEIASQQKLVSMVIKEEEVAFLRTLSQGMKRFEQYLEKNNSQKVIDGNFAFELFDTFGFPIDLTRLMAHEKGLDVDMEGFRKGLESQKNRSRKAAAKTTDDWIVLIPDTSETEFVGYSQLHCEAHIVRYRKVSRKKETFFEVVLDKTPFYAESGGQVGDTGLLVSENETLHVTDVKSENNLRVHYVAEEPKNPEAVFRAEVDEEKRTLTADNHSATHLMHAALRHVLGSHVEQKGSLVDAHRLRFDFSHFAKMSEGEIKEVEKIVNKKIRENIPSDIRQNVPIEKAKKMGAMALFGEKYGDKVRVVTFDPDYSVELCGGIHVPATGQIGYFKIISESGIAAGVRRIEAVTADAAEAYINEQLELLKNIKSHFKVQVNPIQAVEHLLEENATYRKEIEKLQKEQARHFAAALMRDAEKMGDILFLGKKVDADPAQARNLVHE</sequence>
<dbReference type="InterPro" id="IPR018164">
    <property type="entry name" value="Ala-tRNA-synth_IIc_N"/>
</dbReference>
<evidence type="ECO:0000256" key="4">
    <source>
        <dbReference type="ARBA" id="ARBA00022555"/>
    </source>
</evidence>
<keyword evidence="10" id="KW-0694">RNA-binding</keyword>
<keyword evidence="9" id="KW-0067">ATP-binding</keyword>
<dbReference type="InterPro" id="IPR018165">
    <property type="entry name" value="Ala-tRNA-synth_IIc_core"/>
</dbReference>
<protein>
    <recommendedName>
        <fullName evidence="3">alanine--tRNA ligase</fullName>
        <ecNumber evidence="3">6.1.1.7</ecNumber>
    </recommendedName>
</protein>
<keyword evidence="11" id="KW-0648">Protein biosynthesis</keyword>
<dbReference type="GO" id="GO:0006419">
    <property type="term" value="P:alanyl-tRNA aminoacylation"/>
    <property type="evidence" value="ECO:0007669"/>
    <property type="project" value="InterPro"/>
</dbReference>
<evidence type="ECO:0000256" key="9">
    <source>
        <dbReference type="ARBA" id="ARBA00022840"/>
    </source>
</evidence>
<dbReference type="Gene3D" id="3.30.980.10">
    <property type="entry name" value="Threonyl-trna Synthetase, Chain A, domain 2"/>
    <property type="match status" value="1"/>
</dbReference>
<dbReference type="PANTHER" id="PTHR11777:SF9">
    <property type="entry name" value="ALANINE--TRNA LIGASE, CYTOPLASMIC"/>
    <property type="match status" value="1"/>
</dbReference>
<dbReference type="Gene3D" id="3.30.54.20">
    <property type="match status" value="1"/>
</dbReference>
<keyword evidence="6" id="KW-0479">Metal-binding</keyword>
<dbReference type="GO" id="GO:0000049">
    <property type="term" value="F:tRNA binding"/>
    <property type="evidence" value="ECO:0007669"/>
    <property type="project" value="UniProtKB-KW"/>
</dbReference>
<keyword evidence="12 14" id="KW-0030">Aminoacyl-tRNA synthetase</keyword>
<dbReference type="GO" id="GO:0002161">
    <property type="term" value="F:aminoacyl-tRNA deacylase activity"/>
    <property type="evidence" value="ECO:0007669"/>
    <property type="project" value="TreeGrafter"/>
</dbReference>
<feature type="non-terminal residue" evidence="14">
    <location>
        <position position="1"/>
    </location>
</feature>
<dbReference type="PROSITE" id="PS50860">
    <property type="entry name" value="AA_TRNA_LIGASE_II_ALA"/>
    <property type="match status" value="1"/>
</dbReference>
<dbReference type="GO" id="GO:0004813">
    <property type="term" value="F:alanine-tRNA ligase activity"/>
    <property type="evidence" value="ECO:0007669"/>
    <property type="project" value="UniProtKB-EC"/>
</dbReference>
<dbReference type="SUPFAM" id="SSF101353">
    <property type="entry name" value="Putative anticodon-binding domain of alanyl-tRNA synthetase (AlaRS)"/>
    <property type="match status" value="1"/>
</dbReference>
<dbReference type="FunFam" id="3.30.980.10:FF:000004">
    <property type="entry name" value="Alanine--tRNA ligase, cytoplasmic"/>
    <property type="match status" value="1"/>
</dbReference>
<evidence type="ECO:0000256" key="7">
    <source>
        <dbReference type="ARBA" id="ARBA00022741"/>
    </source>
</evidence>
<evidence type="ECO:0000256" key="11">
    <source>
        <dbReference type="ARBA" id="ARBA00022917"/>
    </source>
</evidence>
<dbReference type="EMBL" id="UOET01000445">
    <property type="protein sequence ID" value="VAW29915.1"/>
    <property type="molecule type" value="Genomic_DNA"/>
</dbReference>
<dbReference type="EC" id="6.1.1.7" evidence="3"/>
<dbReference type="InterPro" id="IPR012947">
    <property type="entry name" value="tRNA_SAD"/>
</dbReference>
<proteinExistence type="inferred from homology"/>
<dbReference type="SUPFAM" id="SSF50447">
    <property type="entry name" value="Translation proteins"/>
    <property type="match status" value="1"/>
</dbReference>
<evidence type="ECO:0000256" key="3">
    <source>
        <dbReference type="ARBA" id="ARBA00013168"/>
    </source>
</evidence>
<feature type="domain" description="Alanyl-transfer RNA synthetases family profile" evidence="13">
    <location>
        <begin position="1"/>
        <end position="378"/>
    </location>
</feature>
<keyword evidence="4" id="KW-0820">tRNA-binding</keyword>
<dbReference type="InterPro" id="IPR018163">
    <property type="entry name" value="Thr/Ala-tRNA-synth_IIc_edit"/>
</dbReference>
<evidence type="ECO:0000256" key="10">
    <source>
        <dbReference type="ARBA" id="ARBA00022884"/>
    </source>
</evidence>
<dbReference type="InterPro" id="IPR050058">
    <property type="entry name" value="Ala-tRNA_ligase"/>
</dbReference>
<name>A0A3B0UFX7_9ZZZZ</name>
<organism evidence="14">
    <name type="scientific">hydrothermal vent metagenome</name>
    <dbReference type="NCBI Taxonomy" id="652676"/>
    <lineage>
        <taxon>unclassified sequences</taxon>
        <taxon>metagenomes</taxon>
        <taxon>ecological metagenomes</taxon>
    </lineage>
</organism>
<evidence type="ECO:0000256" key="6">
    <source>
        <dbReference type="ARBA" id="ARBA00022723"/>
    </source>
</evidence>
<evidence type="ECO:0000256" key="1">
    <source>
        <dbReference type="ARBA" id="ARBA00001947"/>
    </source>
</evidence>
<dbReference type="Gene3D" id="6.10.250.550">
    <property type="match status" value="1"/>
</dbReference>
<dbReference type="InterPro" id="IPR018162">
    <property type="entry name" value="Ala-tRNA-ligase_IIc_anticod-bd"/>
</dbReference>
<evidence type="ECO:0000256" key="8">
    <source>
        <dbReference type="ARBA" id="ARBA00022833"/>
    </source>
</evidence>
<dbReference type="Pfam" id="PF01411">
    <property type="entry name" value="tRNA-synt_2c"/>
    <property type="match status" value="1"/>
</dbReference>
<reference evidence="14" key="1">
    <citation type="submission" date="2018-06" db="EMBL/GenBank/DDBJ databases">
        <authorList>
            <person name="Zhirakovskaya E."/>
        </authorList>
    </citation>
    <scope>NUCLEOTIDE SEQUENCE</scope>
</reference>
<dbReference type="GO" id="GO:0005737">
    <property type="term" value="C:cytoplasm"/>
    <property type="evidence" value="ECO:0007669"/>
    <property type="project" value="InterPro"/>
</dbReference>
<dbReference type="AlphaFoldDB" id="A0A3B0UFX7"/>
<evidence type="ECO:0000256" key="5">
    <source>
        <dbReference type="ARBA" id="ARBA00022598"/>
    </source>
</evidence>
<dbReference type="GO" id="GO:0046872">
    <property type="term" value="F:metal ion binding"/>
    <property type="evidence" value="ECO:0007669"/>
    <property type="project" value="UniProtKB-KW"/>
</dbReference>
<gene>
    <name evidence="14" type="ORF">MNBD_BACTEROID07-1220</name>
</gene>
<dbReference type="PANTHER" id="PTHR11777">
    <property type="entry name" value="ALANYL-TRNA SYNTHETASE"/>
    <property type="match status" value="1"/>
</dbReference>
<dbReference type="Gene3D" id="2.40.30.130">
    <property type="match status" value="1"/>
</dbReference>
<evidence type="ECO:0000259" key="13">
    <source>
        <dbReference type="PROSITE" id="PS50860"/>
    </source>
</evidence>
<keyword evidence="5 14" id="KW-0436">Ligase</keyword>
<dbReference type="FunFam" id="3.30.54.20:FF:000001">
    <property type="entry name" value="Alanine--tRNA ligase"/>
    <property type="match status" value="1"/>
</dbReference>
<keyword evidence="7" id="KW-0547">Nucleotide-binding</keyword>
<dbReference type="SUPFAM" id="SSF55186">
    <property type="entry name" value="ThrRS/AlaRS common domain"/>
    <property type="match status" value="1"/>
</dbReference>
<evidence type="ECO:0000256" key="12">
    <source>
        <dbReference type="ARBA" id="ARBA00023146"/>
    </source>
</evidence>
<dbReference type="Pfam" id="PF07973">
    <property type="entry name" value="tRNA_SAD"/>
    <property type="match status" value="1"/>
</dbReference>
<dbReference type="SMART" id="SM00863">
    <property type="entry name" value="tRNA_SAD"/>
    <property type="match status" value="1"/>
</dbReference>
<evidence type="ECO:0000256" key="2">
    <source>
        <dbReference type="ARBA" id="ARBA00008226"/>
    </source>
</evidence>